<accession>C8X872</accession>
<reference evidence="1 2" key="2">
    <citation type="journal article" date="2010" name="Stand. Genomic Sci.">
        <title>Complete genome sequence of Nakamurella multipartita type strain (Y-104).</title>
        <authorList>
            <person name="Tice H."/>
            <person name="Mayilraj S."/>
            <person name="Sims D."/>
            <person name="Lapidus A."/>
            <person name="Nolan M."/>
            <person name="Lucas S."/>
            <person name="Glavina Del Rio T."/>
            <person name="Copeland A."/>
            <person name="Cheng J.F."/>
            <person name="Meincke L."/>
            <person name="Bruce D."/>
            <person name="Goodwin L."/>
            <person name="Pitluck S."/>
            <person name="Ivanova N."/>
            <person name="Mavromatis K."/>
            <person name="Ovchinnikova G."/>
            <person name="Pati A."/>
            <person name="Chen A."/>
            <person name="Palaniappan K."/>
            <person name="Land M."/>
            <person name="Hauser L."/>
            <person name="Chang Y.J."/>
            <person name="Jeffries C.D."/>
            <person name="Detter J.C."/>
            <person name="Brettin T."/>
            <person name="Rohde M."/>
            <person name="Goker M."/>
            <person name="Bristow J."/>
            <person name="Eisen J.A."/>
            <person name="Markowitz V."/>
            <person name="Hugenholtz P."/>
            <person name="Kyrpides N.C."/>
            <person name="Klenk H.P."/>
            <person name="Chen F."/>
        </authorList>
    </citation>
    <scope>NUCLEOTIDE SEQUENCE [LARGE SCALE GENOMIC DNA]</scope>
    <source>
        <strain evidence="2">ATCC 700099 / DSM 44233 / CIP 104796 / JCM 9543 / NBRC 105858 / Y-104</strain>
    </source>
</reference>
<dbReference type="AlphaFoldDB" id="C8X872"/>
<protein>
    <submittedName>
        <fullName evidence="1">Uncharacterized protein</fullName>
    </submittedName>
</protein>
<sequence length="112" mass="12245">MQFRVDTDGMTFIVGGIRGVMDFETKVQVLDKSSGVPLFDVDVMAVLTGERPEQLTVRVVGQPSGIEIGTRVRFRDLSARTWEMGDRHGVSFKASRVEPWTAGRSSGDGKAA</sequence>
<dbReference type="HOGENOM" id="CLU_159294_1_0_11"/>
<dbReference type="STRING" id="479431.Namu_0633"/>
<proteinExistence type="predicted"/>
<evidence type="ECO:0000313" key="1">
    <source>
        <dbReference type="EMBL" id="ACV77048.1"/>
    </source>
</evidence>
<dbReference type="EMBL" id="CP001737">
    <property type="protein sequence ID" value="ACV77048.1"/>
    <property type="molecule type" value="Genomic_DNA"/>
</dbReference>
<dbReference type="InParanoid" id="C8X872"/>
<dbReference type="OrthoDB" id="3537399at2"/>
<keyword evidence="2" id="KW-1185">Reference proteome</keyword>
<dbReference type="KEGG" id="nml:Namu_0633"/>
<evidence type="ECO:0000313" key="2">
    <source>
        <dbReference type="Proteomes" id="UP000002218"/>
    </source>
</evidence>
<dbReference type="Proteomes" id="UP000002218">
    <property type="component" value="Chromosome"/>
</dbReference>
<reference evidence="2" key="1">
    <citation type="submission" date="2009-09" db="EMBL/GenBank/DDBJ databases">
        <title>The complete genome of Nakamurella multipartita DSM 44233.</title>
        <authorList>
            <consortium name="US DOE Joint Genome Institute (JGI-PGF)"/>
            <person name="Lucas S."/>
            <person name="Copeland A."/>
            <person name="Lapidus A."/>
            <person name="Glavina del Rio T."/>
            <person name="Dalin E."/>
            <person name="Tice H."/>
            <person name="Bruce D."/>
            <person name="Goodwin L."/>
            <person name="Pitluck S."/>
            <person name="Kyrpides N."/>
            <person name="Mavromatis K."/>
            <person name="Ivanova N."/>
            <person name="Ovchinnikova G."/>
            <person name="Sims D."/>
            <person name="Meincke L."/>
            <person name="Brettin T."/>
            <person name="Detter J.C."/>
            <person name="Han C."/>
            <person name="Larimer F."/>
            <person name="Land M."/>
            <person name="Hauser L."/>
            <person name="Markowitz V."/>
            <person name="Cheng J.-F."/>
            <person name="Hugenholtz P."/>
            <person name="Woyke T."/>
            <person name="Wu D."/>
            <person name="Klenk H.-P."/>
            <person name="Eisen J.A."/>
        </authorList>
    </citation>
    <scope>NUCLEOTIDE SEQUENCE [LARGE SCALE GENOMIC DNA]</scope>
    <source>
        <strain evidence="2">ATCC 700099 / DSM 44233 / CIP 104796 / JCM 9543 / NBRC 105858 / Y-104</strain>
    </source>
</reference>
<organism evidence="1 2">
    <name type="scientific">Nakamurella multipartita (strain ATCC 700099 / DSM 44233 / CIP 104796 / JCM 9543 / NBRC 105858 / Y-104)</name>
    <name type="common">Microsphaera multipartita</name>
    <dbReference type="NCBI Taxonomy" id="479431"/>
    <lineage>
        <taxon>Bacteria</taxon>
        <taxon>Bacillati</taxon>
        <taxon>Actinomycetota</taxon>
        <taxon>Actinomycetes</taxon>
        <taxon>Nakamurellales</taxon>
        <taxon>Nakamurellaceae</taxon>
        <taxon>Nakamurella</taxon>
    </lineage>
</organism>
<name>C8X872_NAKMY</name>
<gene>
    <name evidence="1" type="ordered locus">Namu_0633</name>
</gene>
<dbReference type="RefSeq" id="WP_015745964.1">
    <property type="nucleotide sequence ID" value="NC_013235.1"/>
</dbReference>